<comment type="caution">
    <text evidence="2">The sequence shown here is derived from an EMBL/GenBank/DDBJ whole genome shotgun (WGS) entry which is preliminary data.</text>
</comment>
<dbReference type="GO" id="GO:0016757">
    <property type="term" value="F:glycosyltransferase activity"/>
    <property type="evidence" value="ECO:0007669"/>
    <property type="project" value="InterPro"/>
</dbReference>
<name>A0A1G1W333_9BACT</name>
<proteinExistence type="predicted"/>
<organism evidence="2 3">
    <name type="scientific">Candidatus Chisholmbacteria bacterium RIFCSPLOWO2_01_FULL_49_14</name>
    <dbReference type="NCBI Taxonomy" id="1797593"/>
    <lineage>
        <taxon>Bacteria</taxon>
        <taxon>Candidatus Chisholmiibacteriota</taxon>
    </lineage>
</organism>
<dbReference type="Proteomes" id="UP000176723">
    <property type="component" value="Unassembled WGS sequence"/>
</dbReference>
<dbReference type="AlphaFoldDB" id="A0A1G1W333"/>
<accession>A0A1G1W333</accession>
<dbReference type="InterPro" id="IPR050194">
    <property type="entry name" value="Glycosyltransferase_grp1"/>
</dbReference>
<dbReference type="EMBL" id="MHCL01000007">
    <property type="protein sequence ID" value="OGY22010.1"/>
    <property type="molecule type" value="Genomic_DNA"/>
</dbReference>
<dbReference type="InterPro" id="IPR001296">
    <property type="entry name" value="Glyco_trans_1"/>
</dbReference>
<dbReference type="STRING" id="1797593.A3A65_03130"/>
<evidence type="ECO:0000259" key="1">
    <source>
        <dbReference type="Pfam" id="PF00534"/>
    </source>
</evidence>
<protein>
    <recommendedName>
        <fullName evidence="1">Glycosyl transferase family 1 domain-containing protein</fullName>
    </recommendedName>
</protein>
<sequence>MKIALVYDRVNKIGGAERVLCALHEIFPDAPLYTAVYNPKQATWARGWEVHASFLNSFPLARTTHELYPWLTPLAFETLDLSSFDLVVSVTSAEAKGIITKPTTAHLCYCLTPTRYLWSDHQLHYERLPVLLRPLTKPVFSYLRAWDKIASQRPDRMIAISKTVQQRITKYYQRQSEVIYPPVDVEKFRRPAFQGKRLPFEDYFLLVSRLVPYKRLDIAVEAAKALNHPLVIVGTGMDEGRLKRLAGKNVTFVSKLTDGELVLYYQRCRALIFPQEEDFGLTVVEAQAAGKPVIAFNKGGATEIIQEGKTGLFFSRQSATSLIRALREFESTRFDDQDCRRNVLHFNKERFIKEFSSTVEDLWQKYKEINAR</sequence>
<dbReference type="PANTHER" id="PTHR45947">
    <property type="entry name" value="SULFOQUINOVOSYL TRANSFERASE SQD2"/>
    <property type="match status" value="1"/>
</dbReference>
<evidence type="ECO:0000313" key="2">
    <source>
        <dbReference type="EMBL" id="OGY22010.1"/>
    </source>
</evidence>
<reference evidence="2 3" key="1">
    <citation type="journal article" date="2016" name="Nat. Commun.">
        <title>Thousands of microbial genomes shed light on interconnected biogeochemical processes in an aquifer system.</title>
        <authorList>
            <person name="Anantharaman K."/>
            <person name="Brown C.T."/>
            <person name="Hug L.A."/>
            <person name="Sharon I."/>
            <person name="Castelle C.J."/>
            <person name="Probst A.J."/>
            <person name="Thomas B.C."/>
            <person name="Singh A."/>
            <person name="Wilkins M.J."/>
            <person name="Karaoz U."/>
            <person name="Brodie E.L."/>
            <person name="Williams K.H."/>
            <person name="Hubbard S.S."/>
            <person name="Banfield J.F."/>
        </authorList>
    </citation>
    <scope>NUCLEOTIDE SEQUENCE [LARGE SCALE GENOMIC DNA]</scope>
</reference>
<dbReference type="PANTHER" id="PTHR45947:SF3">
    <property type="entry name" value="SULFOQUINOVOSYL TRANSFERASE SQD2"/>
    <property type="match status" value="1"/>
</dbReference>
<evidence type="ECO:0000313" key="3">
    <source>
        <dbReference type="Proteomes" id="UP000176723"/>
    </source>
</evidence>
<feature type="domain" description="Glycosyl transferase family 1" evidence="1">
    <location>
        <begin position="201"/>
        <end position="342"/>
    </location>
</feature>
<gene>
    <name evidence="2" type="ORF">A3A65_03130</name>
</gene>
<dbReference type="Pfam" id="PF00534">
    <property type="entry name" value="Glycos_transf_1"/>
    <property type="match status" value="1"/>
</dbReference>
<dbReference type="Gene3D" id="3.40.50.2000">
    <property type="entry name" value="Glycogen Phosphorylase B"/>
    <property type="match status" value="2"/>
</dbReference>
<dbReference type="SUPFAM" id="SSF53756">
    <property type="entry name" value="UDP-Glycosyltransferase/glycogen phosphorylase"/>
    <property type="match status" value="1"/>
</dbReference>